<dbReference type="STRING" id="88036.D8RB98"/>
<dbReference type="PROSITE" id="PS50271">
    <property type="entry name" value="ZF_UBP"/>
    <property type="match status" value="1"/>
</dbReference>
<dbReference type="InParanoid" id="D8RB98"/>
<dbReference type="Gramene" id="EFJ30454">
    <property type="protein sequence ID" value="EFJ30454"/>
    <property type="gene ID" value="SELMODRAFT_89370"/>
</dbReference>
<dbReference type="GO" id="GO:0008270">
    <property type="term" value="F:zinc ion binding"/>
    <property type="evidence" value="ECO:0007669"/>
    <property type="project" value="UniProtKB-KW"/>
</dbReference>
<dbReference type="EMBL" id="GL377594">
    <property type="protein sequence ID" value="EFJ23082.1"/>
    <property type="molecule type" value="Genomic_DNA"/>
</dbReference>
<evidence type="ECO:0000313" key="4">
    <source>
        <dbReference type="EMBL" id="EFJ30454.1"/>
    </source>
</evidence>
<keyword evidence="1" id="KW-0479">Metal-binding</keyword>
<dbReference type="Gramene" id="EFJ23082">
    <property type="protein sequence ID" value="EFJ23082"/>
    <property type="gene ID" value="SELMODRAFT_104064"/>
</dbReference>
<reference evidence="4 5" key="1">
    <citation type="journal article" date="2011" name="Science">
        <title>The Selaginella genome identifies genetic changes associated with the evolution of vascular plants.</title>
        <authorList>
            <person name="Banks J.A."/>
            <person name="Nishiyama T."/>
            <person name="Hasebe M."/>
            <person name="Bowman J.L."/>
            <person name="Gribskov M."/>
            <person name="dePamphilis C."/>
            <person name="Albert V.A."/>
            <person name="Aono N."/>
            <person name="Aoyama T."/>
            <person name="Ambrose B.A."/>
            <person name="Ashton N.W."/>
            <person name="Axtell M.J."/>
            <person name="Barker E."/>
            <person name="Barker M.S."/>
            <person name="Bennetzen J.L."/>
            <person name="Bonawitz N.D."/>
            <person name="Chapple C."/>
            <person name="Cheng C."/>
            <person name="Correa L.G."/>
            <person name="Dacre M."/>
            <person name="DeBarry J."/>
            <person name="Dreyer I."/>
            <person name="Elias M."/>
            <person name="Engstrom E.M."/>
            <person name="Estelle M."/>
            <person name="Feng L."/>
            <person name="Finet C."/>
            <person name="Floyd S.K."/>
            <person name="Frommer W.B."/>
            <person name="Fujita T."/>
            <person name="Gramzow L."/>
            <person name="Gutensohn M."/>
            <person name="Harholt J."/>
            <person name="Hattori M."/>
            <person name="Heyl A."/>
            <person name="Hirai T."/>
            <person name="Hiwatashi Y."/>
            <person name="Ishikawa M."/>
            <person name="Iwata M."/>
            <person name="Karol K.G."/>
            <person name="Koehler B."/>
            <person name="Kolukisaoglu U."/>
            <person name="Kubo M."/>
            <person name="Kurata T."/>
            <person name="Lalonde S."/>
            <person name="Li K."/>
            <person name="Li Y."/>
            <person name="Litt A."/>
            <person name="Lyons E."/>
            <person name="Manning G."/>
            <person name="Maruyama T."/>
            <person name="Michael T.P."/>
            <person name="Mikami K."/>
            <person name="Miyazaki S."/>
            <person name="Morinaga S."/>
            <person name="Murata T."/>
            <person name="Mueller-Roeber B."/>
            <person name="Nelson D.R."/>
            <person name="Obara M."/>
            <person name="Oguri Y."/>
            <person name="Olmstead R.G."/>
            <person name="Onodera N."/>
            <person name="Petersen B.L."/>
            <person name="Pils B."/>
            <person name="Prigge M."/>
            <person name="Rensing S.A."/>
            <person name="Riano-Pachon D.M."/>
            <person name="Roberts A.W."/>
            <person name="Sato Y."/>
            <person name="Scheller H.V."/>
            <person name="Schulz B."/>
            <person name="Schulz C."/>
            <person name="Shakirov E.V."/>
            <person name="Shibagaki N."/>
            <person name="Shinohara N."/>
            <person name="Shippen D.E."/>
            <person name="Soerensen I."/>
            <person name="Sotooka R."/>
            <person name="Sugimoto N."/>
            <person name="Sugita M."/>
            <person name="Sumikawa N."/>
            <person name="Tanurdzic M."/>
            <person name="Theissen G."/>
            <person name="Ulvskov P."/>
            <person name="Wakazuki S."/>
            <person name="Weng J.K."/>
            <person name="Willats W.W."/>
            <person name="Wipf D."/>
            <person name="Wolf P.G."/>
            <person name="Yang L."/>
            <person name="Zimmer A.D."/>
            <person name="Zhu Q."/>
            <person name="Mitros T."/>
            <person name="Hellsten U."/>
            <person name="Loque D."/>
            <person name="Otillar R."/>
            <person name="Salamov A."/>
            <person name="Schmutz J."/>
            <person name="Shapiro H."/>
            <person name="Lindquist E."/>
            <person name="Lucas S."/>
            <person name="Rokhsar D."/>
            <person name="Grigoriev I.V."/>
        </authorList>
    </citation>
    <scope>NUCLEOTIDE SEQUENCE [LARGE SCALE GENOMIC DNA]</scope>
</reference>
<dbReference type="EMBL" id="GL377575">
    <property type="protein sequence ID" value="EFJ30454.1"/>
    <property type="molecule type" value="Genomic_DNA"/>
</dbReference>
<dbReference type="SMART" id="SM00290">
    <property type="entry name" value="ZnF_UBP"/>
    <property type="match status" value="1"/>
</dbReference>
<dbReference type="PANTHER" id="PTHR47665:SF1">
    <property type="entry name" value="HISTONE DEACETYLASE-LIKE PROTEIN"/>
    <property type="match status" value="1"/>
</dbReference>
<evidence type="ECO:0000256" key="1">
    <source>
        <dbReference type="PROSITE-ProRule" id="PRU00502"/>
    </source>
</evidence>
<name>D8RB98_SELML</name>
<sequence length="117" mass="13071">GEDSGWVEARTSCPHLDRVCNAPLLPRFDAPCAICGDHRENWVCLSCRKVLCGRFINGHMLSHFQEFGHPSALSYRDLSVWCFACDSYLDAQVISELRPAFDAAHAMKFGTPAPLRC</sequence>
<dbReference type="KEGG" id="smo:SELMODRAFT_104064"/>
<feature type="domain" description="UBP-type" evidence="2">
    <location>
        <begin position="11"/>
        <end position="110"/>
    </location>
</feature>
<dbReference type="PANTHER" id="PTHR47665">
    <property type="entry name" value="HISTONE DEACETYLASE-LIKE PROTEIN"/>
    <property type="match status" value="1"/>
</dbReference>
<evidence type="ECO:0000313" key="5">
    <source>
        <dbReference type="Proteomes" id="UP000001514"/>
    </source>
</evidence>
<proteinExistence type="predicted"/>
<accession>D8RB98</accession>
<keyword evidence="1" id="KW-0862">Zinc</keyword>
<dbReference type="AlphaFoldDB" id="D8RB98"/>
<dbReference type="FunCoup" id="D8RB98">
    <property type="interactions" value="48"/>
</dbReference>
<dbReference type="Gene3D" id="3.30.40.10">
    <property type="entry name" value="Zinc/RING finger domain, C3HC4 (zinc finger)"/>
    <property type="match status" value="1"/>
</dbReference>
<dbReference type="OMA" id="NRCQHPS"/>
<organism evidence="5">
    <name type="scientific">Selaginella moellendorffii</name>
    <name type="common">Spikemoss</name>
    <dbReference type="NCBI Taxonomy" id="88036"/>
    <lineage>
        <taxon>Eukaryota</taxon>
        <taxon>Viridiplantae</taxon>
        <taxon>Streptophyta</taxon>
        <taxon>Embryophyta</taxon>
        <taxon>Tracheophyta</taxon>
        <taxon>Lycopodiopsida</taxon>
        <taxon>Selaginellales</taxon>
        <taxon>Selaginellaceae</taxon>
        <taxon>Selaginella</taxon>
    </lineage>
</organism>
<dbReference type="Proteomes" id="UP000001514">
    <property type="component" value="Unassembled WGS sequence"/>
</dbReference>
<keyword evidence="5" id="KW-1185">Reference proteome</keyword>
<dbReference type="InterPro" id="IPR001607">
    <property type="entry name" value="Znf_UBP"/>
</dbReference>
<dbReference type="InterPro" id="IPR013083">
    <property type="entry name" value="Znf_RING/FYVE/PHD"/>
</dbReference>
<dbReference type="HOGENOM" id="CLU_121179_0_0_1"/>
<dbReference type="OrthoDB" id="424012at2759"/>
<dbReference type="Pfam" id="PF02148">
    <property type="entry name" value="zf-UBP"/>
    <property type="match status" value="1"/>
</dbReference>
<dbReference type="SUPFAM" id="SSF57850">
    <property type="entry name" value="RING/U-box"/>
    <property type="match status" value="1"/>
</dbReference>
<dbReference type="KEGG" id="smo:SELMODRAFT_89370"/>
<keyword evidence="1" id="KW-0863">Zinc-finger</keyword>
<protein>
    <recommendedName>
        <fullName evidence="2">UBP-type domain-containing protein</fullName>
    </recommendedName>
</protein>
<evidence type="ECO:0000259" key="2">
    <source>
        <dbReference type="PROSITE" id="PS50271"/>
    </source>
</evidence>
<feature type="non-terminal residue" evidence="4">
    <location>
        <position position="1"/>
    </location>
</feature>
<evidence type="ECO:0000313" key="3">
    <source>
        <dbReference type="EMBL" id="EFJ23082.1"/>
    </source>
</evidence>
<gene>
    <name evidence="3" type="ORF">SELMODRAFT_104064</name>
    <name evidence="4" type="ORF">SELMODRAFT_89370</name>
</gene>
<dbReference type="eggNOG" id="KOG1343">
    <property type="taxonomic scope" value="Eukaryota"/>
</dbReference>